<protein>
    <recommendedName>
        <fullName evidence="4">Lipoprotein</fullName>
    </recommendedName>
</protein>
<evidence type="ECO:0000313" key="2">
    <source>
        <dbReference type="EMBL" id="MFD1887148.1"/>
    </source>
</evidence>
<accession>A0ABW4RNU1</accession>
<dbReference type="EMBL" id="JBHUEH010000023">
    <property type="protein sequence ID" value="MFD1887148.1"/>
    <property type="molecule type" value="Genomic_DNA"/>
</dbReference>
<name>A0ABW4RNU1_9BACL</name>
<proteinExistence type="predicted"/>
<feature type="compositionally biased region" description="Low complexity" evidence="1">
    <location>
        <begin position="95"/>
        <end position="120"/>
    </location>
</feature>
<evidence type="ECO:0000256" key="1">
    <source>
        <dbReference type="SAM" id="MobiDB-lite"/>
    </source>
</evidence>
<dbReference type="RefSeq" id="WP_347326520.1">
    <property type="nucleotide sequence ID" value="NZ_JBCGUH010000012.1"/>
</dbReference>
<dbReference type="Proteomes" id="UP001597233">
    <property type="component" value="Unassembled WGS sequence"/>
</dbReference>
<gene>
    <name evidence="2" type="ORF">ACFSC9_16775</name>
</gene>
<keyword evidence="3" id="KW-1185">Reference proteome</keyword>
<comment type="caution">
    <text evidence="2">The sequence shown here is derived from an EMBL/GenBank/DDBJ whole genome shotgun (WGS) entry which is preliminary data.</text>
</comment>
<feature type="region of interest" description="Disordered" evidence="1">
    <location>
        <begin position="86"/>
        <end position="132"/>
    </location>
</feature>
<evidence type="ECO:0000313" key="3">
    <source>
        <dbReference type="Proteomes" id="UP001597233"/>
    </source>
</evidence>
<sequence>MERNTPNDLTQTASVQPLPLLAHTGIPAVYMDTSEQSNSTIIKQNKESSVSLNSRRARMTAFSLLLAVPVALTGCSTNDNARCEYDQNGNPYNCDNSSSSSSGSSHYYKSNSSSDSHSGFGSSGSGFSFFGG</sequence>
<feature type="compositionally biased region" description="Gly residues" evidence="1">
    <location>
        <begin position="121"/>
        <end position="132"/>
    </location>
</feature>
<reference evidence="3" key="1">
    <citation type="journal article" date="2019" name="Int. J. Syst. Evol. Microbiol.">
        <title>The Global Catalogue of Microorganisms (GCM) 10K type strain sequencing project: providing services to taxonomists for standard genome sequencing and annotation.</title>
        <authorList>
            <consortium name="The Broad Institute Genomics Platform"/>
            <consortium name="The Broad Institute Genome Sequencing Center for Infectious Disease"/>
            <person name="Wu L."/>
            <person name="Ma J."/>
        </authorList>
    </citation>
    <scope>NUCLEOTIDE SEQUENCE [LARGE SCALE GENOMIC DNA]</scope>
    <source>
        <strain evidence="3">CCUG 54950</strain>
    </source>
</reference>
<evidence type="ECO:0008006" key="4">
    <source>
        <dbReference type="Google" id="ProtNLM"/>
    </source>
</evidence>
<feature type="region of interest" description="Disordered" evidence="1">
    <location>
        <begin position="34"/>
        <end position="53"/>
    </location>
</feature>
<organism evidence="2 3">
    <name type="scientific">Paenibacillus wenxiniae</name>
    <dbReference type="NCBI Taxonomy" id="1636843"/>
    <lineage>
        <taxon>Bacteria</taxon>
        <taxon>Bacillati</taxon>
        <taxon>Bacillota</taxon>
        <taxon>Bacilli</taxon>
        <taxon>Bacillales</taxon>
        <taxon>Paenibacillaceae</taxon>
        <taxon>Paenibacillus</taxon>
    </lineage>
</organism>